<dbReference type="PANTHER" id="PTHR33529:SF7">
    <property type="entry name" value="LIPOPOLYSACCHARIDE EXPORT SYSTEM PERMEASE PROTEIN LPTF"/>
    <property type="match status" value="1"/>
</dbReference>
<dbReference type="InterPro" id="IPR030922">
    <property type="entry name" value="LptF"/>
</dbReference>
<keyword evidence="9 12" id="KW-1133">Transmembrane helix</keyword>
<reference evidence="13 14" key="1">
    <citation type="submission" date="2018-09" db="EMBL/GenBank/DDBJ databases">
        <authorList>
            <person name="Wang F."/>
        </authorList>
    </citation>
    <scope>NUCLEOTIDE SEQUENCE [LARGE SCALE GENOMIC DNA]</scope>
    <source>
        <strain evidence="13 14">PLHSC7-2</strain>
    </source>
</reference>
<comment type="similarity">
    <text evidence="3">Belongs to the LptF/LptG family.</text>
</comment>
<comment type="function">
    <text evidence="1">Part of the ABC transporter complex LptBFG involved in the translocation of lipopolysaccharide (LPS) from the inner membrane to the outer membrane.</text>
</comment>
<evidence type="ECO:0000256" key="5">
    <source>
        <dbReference type="ARBA" id="ARBA00022448"/>
    </source>
</evidence>
<evidence type="ECO:0000256" key="1">
    <source>
        <dbReference type="ARBA" id="ARBA00002265"/>
    </source>
</evidence>
<feature type="transmembrane region" description="Helical" evidence="12">
    <location>
        <begin position="98"/>
        <end position="120"/>
    </location>
</feature>
<accession>A0A418YKN8</accession>
<reference evidence="13 14" key="2">
    <citation type="submission" date="2019-01" db="EMBL/GenBank/DDBJ databases">
        <title>Motilimonas pumilus sp. nov., isolated from the gut of sea cucumber (Apostichopus japonicus).</title>
        <authorList>
            <person name="Wang F.-Q."/>
            <person name="Ren L.-H."/>
            <person name="Lin Y.-W."/>
            <person name="Sun G.-H."/>
            <person name="Du Z.-J."/>
            <person name="Zhao J.-X."/>
            <person name="Liu X.-J."/>
            <person name="Liu L.-J."/>
        </authorList>
    </citation>
    <scope>NUCLEOTIDE SEQUENCE [LARGE SCALE GENOMIC DNA]</scope>
    <source>
        <strain evidence="13 14">PLHSC7-2</strain>
    </source>
</reference>
<dbReference type="Proteomes" id="UP000283255">
    <property type="component" value="Unassembled WGS sequence"/>
</dbReference>
<keyword evidence="7" id="KW-0997">Cell inner membrane</keyword>
<evidence type="ECO:0000313" key="14">
    <source>
        <dbReference type="Proteomes" id="UP000283255"/>
    </source>
</evidence>
<feature type="transmembrane region" description="Helical" evidence="12">
    <location>
        <begin position="328"/>
        <end position="346"/>
    </location>
</feature>
<proteinExistence type="inferred from homology"/>
<evidence type="ECO:0000256" key="8">
    <source>
        <dbReference type="ARBA" id="ARBA00022692"/>
    </source>
</evidence>
<comment type="subcellular location">
    <subcellularLocation>
        <location evidence="2">Cell inner membrane</location>
        <topology evidence="2">Multi-pass membrane protein</topology>
    </subcellularLocation>
</comment>
<organism evidence="13 14">
    <name type="scientific">Motilimonas pumila</name>
    <dbReference type="NCBI Taxonomy" id="2303987"/>
    <lineage>
        <taxon>Bacteria</taxon>
        <taxon>Pseudomonadati</taxon>
        <taxon>Pseudomonadota</taxon>
        <taxon>Gammaproteobacteria</taxon>
        <taxon>Alteromonadales</taxon>
        <taxon>Alteromonadales genera incertae sedis</taxon>
        <taxon>Motilimonas</taxon>
    </lineage>
</organism>
<dbReference type="InterPro" id="IPR005495">
    <property type="entry name" value="LptG/LptF_permease"/>
</dbReference>
<evidence type="ECO:0000256" key="2">
    <source>
        <dbReference type="ARBA" id="ARBA00004429"/>
    </source>
</evidence>
<dbReference type="PANTHER" id="PTHR33529">
    <property type="entry name" value="SLR0882 PROTEIN-RELATED"/>
    <property type="match status" value="1"/>
</dbReference>
<name>A0A418YKN8_9GAMM</name>
<keyword evidence="10 12" id="KW-0472">Membrane</keyword>
<comment type="caution">
    <text evidence="13">The sequence shown here is derived from an EMBL/GenBank/DDBJ whole genome shotgun (WGS) entry which is preliminary data.</text>
</comment>
<dbReference type="GO" id="GO:0055085">
    <property type="term" value="P:transmembrane transport"/>
    <property type="evidence" value="ECO:0007669"/>
    <property type="project" value="InterPro"/>
</dbReference>
<dbReference type="OrthoDB" id="9778062at2"/>
<evidence type="ECO:0000256" key="11">
    <source>
        <dbReference type="ARBA" id="ARBA00026081"/>
    </source>
</evidence>
<evidence type="ECO:0000256" key="7">
    <source>
        <dbReference type="ARBA" id="ARBA00022519"/>
    </source>
</evidence>
<protein>
    <recommendedName>
        <fullName evidence="4">Lipopolysaccharide export system permease protein LptF</fullName>
    </recommendedName>
</protein>
<dbReference type="EMBL" id="QZCH01000001">
    <property type="protein sequence ID" value="RJG51526.1"/>
    <property type="molecule type" value="Genomic_DNA"/>
</dbReference>
<feature type="transmembrane region" description="Helical" evidence="12">
    <location>
        <begin position="299"/>
        <end position="316"/>
    </location>
</feature>
<evidence type="ECO:0000256" key="4">
    <source>
        <dbReference type="ARBA" id="ARBA00014213"/>
    </source>
</evidence>
<keyword evidence="5" id="KW-0813">Transport</keyword>
<feature type="transmembrane region" description="Helical" evidence="12">
    <location>
        <begin position="52"/>
        <end position="77"/>
    </location>
</feature>
<evidence type="ECO:0000256" key="9">
    <source>
        <dbReference type="ARBA" id="ARBA00022989"/>
    </source>
</evidence>
<feature type="transmembrane region" description="Helical" evidence="12">
    <location>
        <begin position="266"/>
        <end position="287"/>
    </location>
</feature>
<dbReference type="RefSeq" id="WP_119909050.1">
    <property type="nucleotide sequence ID" value="NZ_QZCH01000001.1"/>
</dbReference>
<evidence type="ECO:0000256" key="12">
    <source>
        <dbReference type="SAM" id="Phobius"/>
    </source>
</evidence>
<evidence type="ECO:0000313" key="13">
    <source>
        <dbReference type="EMBL" id="RJG51526.1"/>
    </source>
</evidence>
<dbReference type="AlphaFoldDB" id="A0A418YKN8"/>
<evidence type="ECO:0000256" key="10">
    <source>
        <dbReference type="ARBA" id="ARBA00023136"/>
    </source>
</evidence>
<comment type="subunit">
    <text evidence="11">Component of the lipopolysaccharide transport and assembly complex. The LptBFG transporter is composed of two ATP-binding proteins (LptB) and two transmembrane proteins (LptF and LptG).</text>
</comment>
<gene>
    <name evidence="13" type="primary">lptF</name>
    <name evidence="13" type="ORF">D1Z90_01995</name>
</gene>
<evidence type="ECO:0000256" key="6">
    <source>
        <dbReference type="ARBA" id="ARBA00022475"/>
    </source>
</evidence>
<keyword evidence="6" id="KW-1003">Cell membrane</keyword>
<dbReference type="GO" id="GO:0015920">
    <property type="term" value="P:lipopolysaccharide transport"/>
    <property type="evidence" value="ECO:0007669"/>
    <property type="project" value="TreeGrafter"/>
</dbReference>
<sequence length="368" mass="41068">MILFRYIFKETFKTQMGVLFVLLLIFVSQKFVRVLADAVSGNIPHDLVFTILWLNLPSLATLMIPISLFIGVLFAHGRLHAESEIVVMTACGYSPRRILNATMALAICTAIAAGFNTFYISPMANEKERKVFEEAEADAGLATLIEGQFHSLPDNAGVVYVEKYEKGFRLKNLFAAHWPNSPDRRPSTITAKSGRVTEENGAKILTLYDGYRYEGESGRKDYQVTQFESFSLILENKDVKEARRKVDTIPTLELIGSDDLSHQTELQWRMALPISILVLTIVVVPMASVNPRQGRYAKLLPALLLYLSFFLLLSASRSGIEDGSFPLFTMWSIQAIFLTFGVYLNIKDSAKFNKQASKPSQSATGGAK</sequence>
<evidence type="ECO:0000256" key="3">
    <source>
        <dbReference type="ARBA" id="ARBA00007725"/>
    </source>
</evidence>
<dbReference type="GO" id="GO:0043190">
    <property type="term" value="C:ATP-binding cassette (ABC) transporter complex"/>
    <property type="evidence" value="ECO:0007669"/>
    <property type="project" value="InterPro"/>
</dbReference>
<dbReference type="Pfam" id="PF03739">
    <property type="entry name" value="LptF_LptG"/>
    <property type="match status" value="1"/>
</dbReference>
<keyword evidence="14" id="KW-1185">Reference proteome</keyword>
<dbReference type="NCBIfam" id="TIGR04407">
    <property type="entry name" value="LptF_YjgP"/>
    <property type="match status" value="1"/>
</dbReference>
<keyword evidence="8 12" id="KW-0812">Transmembrane</keyword>